<accession>A0A8S2R2P1</accession>
<dbReference type="GO" id="GO:0016787">
    <property type="term" value="F:hydrolase activity"/>
    <property type="evidence" value="ECO:0007669"/>
    <property type="project" value="InterPro"/>
</dbReference>
<dbReference type="InterPro" id="IPR006680">
    <property type="entry name" value="Amidohydro-rel"/>
</dbReference>
<dbReference type="EC" id="4.1.1.45" evidence="6"/>
<reference evidence="9" key="1">
    <citation type="submission" date="2021-02" db="EMBL/GenBank/DDBJ databases">
        <authorList>
            <person name="Nowell W R."/>
        </authorList>
    </citation>
    <scope>NUCLEOTIDE SEQUENCE</scope>
</reference>
<comment type="pathway">
    <text evidence="6">Secondary metabolite metabolism; quinolate metabolism.</text>
</comment>
<dbReference type="InterPro" id="IPR032465">
    <property type="entry name" value="ACMSD"/>
</dbReference>
<gene>
    <name evidence="8" type="ORF">OVA965_LOCUS29322</name>
    <name evidence="9" type="ORF">TMI583_LOCUS30089</name>
</gene>
<sequence>MSIRIDVHTHIVPPMYPAYVEANGGDPNGWTTPKNWSVETALKMMVHFNIQFSILSLSTPGCTLLKDLKEARKFTRQINDYCSTIVKQNPKHFGFFASLMTLTDVEGVLEKIAYVFDVLGADGIILFTSYNNGQMYLGHPIFKPIWSELNRRHAVVFIHPTSASSPNGKPKLINSMLPIPAIDFPHETTRTAADLIVSKTIDSNSTCKIILSHAGGTLPYIAERIAGIAGDIKTFNSNGLTKESIMNGFKNFYYDTALSTGSSTLHGLTDFVNSSKILFGSDLPYIPVSLNENIIESLENYFLKNDNRNYLEKINFKNAINIFPRLKALFHDK</sequence>
<evidence type="ECO:0000313" key="10">
    <source>
        <dbReference type="Proteomes" id="UP000682733"/>
    </source>
</evidence>
<evidence type="ECO:0000259" key="7">
    <source>
        <dbReference type="Pfam" id="PF04909"/>
    </source>
</evidence>
<keyword evidence="3" id="KW-0862">Zinc</keyword>
<dbReference type="EMBL" id="CAJNOK010020563">
    <property type="protein sequence ID" value="CAF1318474.1"/>
    <property type="molecule type" value="Genomic_DNA"/>
</dbReference>
<keyword evidence="6" id="KW-0210">Decarboxylase</keyword>
<evidence type="ECO:0000256" key="6">
    <source>
        <dbReference type="RuleBase" id="RU366045"/>
    </source>
</evidence>
<evidence type="ECO:0000313" key="8">
    <source>
        <dbReference type="EMBL" id="CAF1318474.1"/>
    </source>
</evidence>
<dbReference type="AlphaFoldDB" id="A0A8S2R2P1"/>
<comment type="similarity">
    <text evidence="1">Belongs to the metallo-dependent hydrolases superfamily. ACMSD family.</text>
</comment>
<keyword evidence="4 6" id="KW-0456">Lyase</keyword>
<dbReference type="GO" id="GO:1904985">
    <property type="term" value="P:negative regulation of quinolinate biosynthetic process"/>
    <property type="evidence" value="ECO:0007669"/>
    <property type="project" value="UniProtKB-UniRule"/>
</dbReference>
<dbReference type="Proteomes" id="UP000682733">
    <property type="component" value="Unassembled WGS sequence"/>
</dbReference>
<dbReference type="Pfam" id="PF04909">
    <property type="entry name" value="Amidohydro_2"/>
    <property type="match status" value="1"/>
</dbReference>
<dbReference type="PANTHER" id="PTHR21240:SF29">
    <property type="entry name" value="AMIDOHYDROLASE-RELATED DOMAIN-CONTAINING PROTEIN"/>
    <property type="match status" value="1"/>
</dbReference>
<dbReference type="SUPFAM" id="SSF51556">
    <property type="entry name" value="Metallo-dependent hydrolases"/>
    <property type="match status" value="1"/>
</dbReference>
<comment type="function">
    <text evidence="6">Converts alpha-amino-beta-carboxymuconate-epsilon-semialdehyde (ACMS) to alpha-aminomuconate semialdehyde (AMS).</text>
</comment>
<dbReference type="Proteomes" id="UP000677228">
    <property type="component" value="Unassembled WGS sequence"/>
</dbReference>
<comment type="catalytic activity">
    <reaction evidence="6">
        <text>2-amino-3-carboxymuconate 6-semialdehyde + H(+) = 2-aminomuconate 6-semialdehyde + CO2</text>
        <dbReference type="Rhea" id="RHEA:16557"/>
        <dbReference type="ChEBI" id="CHEBI:15378"/>
        <dbReference type="ChEBI" id="CHEBI:16526"/>
        <dbReference type="ChEBI" id="CHEBI:77634"/>
        <dbReference type="ChEBI" id="CHEBI:77803"/>
        <dbReference type="EC" id="4.1.1.45"/>
    </reaction>
</comment>
<proteinExistence type="inferred from homology"/>
<organism evidence="9 10">
    <name type="scientific">Didymodactylos carnosus</name>
    <dbReference type="NCBI Taxonomy" id="1234261"/>
    <lineage>
        <taxon>Eukaryota</taxon>
        <taxon>Metazoa</taxon>
        <taxon>Spiralia</taxon>
        <taxon>Gnathifera</taxon>
        <taxon>Rotifera</taxon>
        <taxon>Eurotatoria</taxon>
        <taxon>Bdelloidea</taxon>
        <taxon>Philodinida</taxon>
        <taxon>Philodinidae</taxon>
        <taxon>Didymodactylos</taxon>
    </lineage>
</organism>
<evidence type="ECO:0000313" key="9">
    <source>
        <dbReference type="EMBL" id="CAF4127879.1"/>
    </source>
</evidence>
<dbReference type="InterPro" id="IPR032466">
    <property type="entry name" value="Metal_Hydrolase"/>
</dbReference>
<comment type="subunit">
    <text evidence="6">Monomer.</text>
</comment>
<dbReference type="EMBL" id="CAJOBA010042159">
    <property type="protein sequence ID" value="CAF4127879.1"/>
    <property type="molecule type" value="Genomic_DNA"/>
</dbReference>
<comment type="catalytic activity">
    <reaction evidence="5">
        <text>6-methylsalicylate + H(+) = 3-methylphenol + CO2</text>
        <dbReference type="Rhea" id="RHEA:23112"/>
        <dbReference type="ChEBI" id="CHEBI:15378"/>
        <dbReference type="ChEBI" id="CHEBI:16526"/>
        <dbReference type="ChEBI" id="CHEBI:17231"/>
        <dbReference type="ChEBI" id="CHEBI:36658"/>
        <dbReference type="EC" id="4.1.1.52"/>
    </reaction>
    <physiologicalReaction direction="left-to-right" evidence="5">
        <dbReference type="Rhea" id="RHEA:23113"/>
    </physiologicalReaction>
</comment>
<dbReference type="PANTHER" id="PTHR21240">
    <property type="entry name" value="2-AMINO-3-CARBOXYLMUCONATE-6-SEMIALDEHYDE DECARBOXYLASE"/>
    <property type="match status" value="1"/>
</dbReference>
<feature type="domain" description="Amidohydrolase-related" evidence="7">
    <location>
        <begin position="5"/>
        <end position="324"/>
    </location>
</feature>
<evidence type="ECO:0000256" key="1">
    <source>
        <dbReference type="ARBA" id="ARBA00005871"/>
    </source>
</evidence>
<comment type="caution">
    <text evidence="9">The sequence shown here is derived from an EMBL/GenBank/DDBJ whole genome shotgun (WGS) entry which is preliminary data.</text>
</comment>
<evidence type="ECO:0000256" key="5">
    <source>
        <dbReference type="ARBA" id="ARBA00036832"/>
    </source>
</evidence>
<dbReference type="Gene3D" id="3.20.20.140">
    <property type="entry name" value="Metal-dependent hydrolases"/>
    <property type="match status" value="1"/>
</dbReference>
<dbReference type="GO" id="GO:0019748">
    <property type="term" value="P:secondary metabolic process"/>
    <property type="evidence" value="ECO:0007669"/>
    <property type="project" value="TreeGrafter"/>
</dbReference>
<dbReference type="GO" id="GO:0001760">
    <property type="term" value="F:aminocarboxymuconate-semialdehyde decarboxylase activity"/>
    <property type="evidence" value="ECO:0007669"/>
    <property type="project" value="UniProtKB-UniRule"/>
</dbReference>
<name>A0A8S2R2P1_9BILA</name>
<protein>
    <recommendedName>
        <fullName evidence="6">2-amino-3-carboxymuconate-6-semialdehyde decarboxylase</fullName>
        <ecNumber evidence="6">4.1.1.45</ecNumber>
    </recommendedName>
    <alternativeName>
        <fullName evidence="6">Picolinate carboxylase</fullName>
    </alternativeName>
</protein>
<evidence type="ECO:0000256" key="4">
    <source>
        <dbReference type="ARBA" id="ARBA00023239"/>
    </source>
</evidence>
<dbReference type="GO" id="GO:0046872">
    <property type="term" value="F:metal ion binding"/>
    <property type="evidence" value="ECO:0007669"/>
    <property type="project" value="UniProtKB-KW"/>
</dbReference>
<dbReference type="GO" id="GO:0047596">
    <property type="term" value="F:6-methylsalicylate decarboxylase activity"/>
    <property type="evidence" value="ECO:0007669"/>
    <property type="project" value="UniProtKB-EC"/>
</dbReference>
<evidence type="ECO:0000256" key="3">
    <source>
        <dbReference type="ARBA" id="ARBA00022833"/>
    </source>
</evidence>
<evidence type="ECO:0000256" key="2">
    <source>
        <dbReference type="ARBA" id="ARBA00022723"/>
    </source>
</evidence>
<dbReference type="GO" id="GO:0005829">
    <property type="term" value="C:cytosol"/>
    <property type="evidence" value="ECO:0007669"/>
    <property type="project" value="UniProtKB-UniRule"/>
</dbReference>
<keyword evidence="2" id="KW-0479">Metal-binding</keyword>